<dbReference type="InterPro" id="IPR038765">
    <property type="entry name" value="Papain-like_cys_pep_sf"/>
</dbReference>
<accession>A0A0C4YRP4</accession>
<organism evidence="3 4">
    <name type="scientific">Cupriavidus basilensis</name>
    <dbReference type="NCBI Taxonomy" id="68895"/>
    <lineage>
        <taxon>Bacteria</taxon>
        <taxon>Pseudomonadati</taxon>
        <taxon>Pseudomonadota</taxon>
        <taxon>Betaproteobacteria</taxon>
        <taxon>Burkholderiales</taxon>
        <taxon>Burkholderiaceae</taxon>
        <taxon>Cupriavidus</taxon>
    </lineage>
</organism>
<dbReference type="PANTHER" id="PTHR11786">
    <property type="entry name" value="N-HYDROXYARYLAMINE O-ACETYLTRANSFERASE"/>
    <property type="match status" value="1"/>
</dbReference>
<dbReference type="Proteomes" id="UP000031843">
    <property type="component" value="Chromosome secondary"/>
</dbReference>
<proteinExistence type="inferred from homology"/>
<dbReference type="AlphaFoldDB" id="A0A0C4YRP4"/>
<dbReference type="Pfam" id="PF00797">
    <property type="entry name" value="Acetyltransf_2"/>
    <property type="match status" value="1"/>
</dbReference>
<dbReference type="PRINTS" id="PR01543">
    <property type="entry name" value="ANATRNSFRASE"/>
</dbReference>
<keyword evidence="4" id="KW-1185">Reference proteome</keyword>
<dbReference type="RefSeq" id="WP_043355058.1">
    <property type="nucleotide sequence ID" value="NZ_CP010537.1"/>
</dbReference>
<name>A0A0C4YRP4_9BURK</name>
<dbReference type="STRING" id="68895.RR42_s1713"/>
<dbReference type="InterPro" id="IPR001447">
    <property type="entry name" value="Arylamine_N-AcTrfase"/>
</dbReference>
<dbReference type="PANTHER" id="PTHR11786:SF0">
    <property type="entry name" value="ARYLAMINE N-ACETYLTRANSFERASE 4-RELATED"/>
    <property type="match status" value="1"/>
</dbReference>
<dbReference type="Gene3D" id="3.30.2140.10">
    <property type="entry name" value="Arylamine N-acetyltransferase"/>
    <property type="match status" value="1"/>
</dbReference>
<dbReference type="EMBL" id="CP010537">
    <property type="protein sequence ID" value="AJG23301.1"/>
    <property type="molecule type" value="Genomic_DNA"/>
</dbReference>
<keyword evidence="3" id="KW-0808">Transferase</keyword>
<reference evidence="3 4" key="1">
    <citation type="journal article" date="2015" name="Genome Announc.">
        <title>Complete Genome Sequence of Cupriavidus basilensis 4G11, Isolated from the Oak Ridge Field Research Center Site.</title>
        <authorList>
            <person name="Ray J."/>
            <person name="Waters R.J."/>
            <person name="Skerker J.M."/>
            <person name="Kuehl J.V."/>
            <person name="Price M.N."/>
            <person name="Huang J."/>
            <person name="Chakraborty R."/>
            <person name="Arkin A.P."/>
            <person name="Deutschbauer A."/>
        </authorList>
    </citation>
    <scope>NUCLEOTIDE SEQUENCE [LARGE SCALE GENOMIC DNA]</scope>
    <source>
        <strain evidence="3">4G11</strain>
    </source>
</reference>
<comment type="similarity">
    <text evidence="1 2">Belongs to the arylamine N-acetyltransferase family.</text>
</comment>
<gene>
    <name evidence="3" type="ORF">RR42_s1713</name>
</gene>
<dbReference type="KEGG" id="cbw:RR42_s1713"/>
<sequence>MTYLDDTRLQAYLRRIGHPVPSQPDLATLDSLIAAQLAWIPFENVDVLLQRPIKIGLDAVFDKLVAKARGGYCFEQNTLLAAALRALGYVVTPLAARVRWNVREDVPTMQSHMLLRVEAAHRSYIVDVGFGGPTPYRAMAMPQAEQADPSFPYRLSCVATTGAAFHVYDLEVKTASAWTKLYQFDLSPQQAIDFEPRNWYTSTHPDSLFRNALTLARTQGDTRLTLINGDFAVRAADGSVQRQQLETPAAIVQALGDRFGLALDLATEAQLARLLPTLIKARGNG</sequence>
<keyword evidence="3" id="KW-0012">Acyltransferase</keyword>
<dbReference type="GO" id="GO:0004060">
    <property type="term" value="F:arylamine N-acetyltransferase activity"/>
    <property type="evidence" value="ECO:0007669"/>
    <property type="project" value="UniProtKB-EC"/>
</dbReference>
<dbReference type="Gene3D" id="2.40.128.150">
    <property type="entry name" value="Cysteine proteinases"/>
    <property type="match status" value="1"/>
</dbReference>
<evidence type="ECO:0000313" key="4">
    <source>
        <dbReference type="Proteomes" id="UP000031843"/>
    </source>
</evidence>
<evidence type="ECO:0000256" key="2">
    <source>
        <dbReference type="RuleBase" id="RU003452"/>
    </source>
</evidence>
<protein>
    <submittedName>
        <fullName evidence="3">Arylamine N-acetyltransferase</fullName>
        <ecNumber evidence="3">2.3.1.5</ecNumber>
    </submittedName>
</protein>
<dbReference type="OrthoDB" id="7181050at2"/>
<evidence type="ECO:0000313" key="3">
    <source>
        <dbReference type="EMBL" id="AJG23301.1"/>
    </source>
</evidence>
<dbReference type="EC" id="2.3.1.5" evidence="3"/>
<dbReference type="SUPFAM" id="SSF54001">
    <property type="entry name" value="Cysteine proteinases"/>
    <property type="match status" value="1"/>
</dbReference>
<evidence type="ECO:0000256" key="1">
    <source>
        <dbReference type="ARBA" id="ARBA00006547"/>
    </source>
</evidence>